<sequence>MKKLSFFLVFYLAFVSVLFSQTGNVKVYPTNWWVGMKWNKIQIMVHGDKIADHFPMIKMSAQGVKLATGVYLTQINRVENPNYVFLDITIDPNAKPCRFSFPFLKDIHLEYELKARRKGNGKDYSQGITSKDFIYLIMPDRFSNGDPTNDRIAGMRDQSLGRDSVFYRHGGDLKGIQNHLDYLQSLGVTTLWLNPVIVNDMPNRTEHGYAFTDHYTIDPRIGGEKGYKDLITAAHAKNMKIIQDAVYNHVGLYHFTVQDMPMKDWLHQWPSYTNTNYKDQVLFDPYASNIDKIKMTDGWFTSQMPDLNQSNPYVASFLIQHVLWTVQEFGIDGWRIDTYAYNDLTFMNRCNKALMDEYPHITMFGETWVHGVPNQSYFVQNNYDIPFKSNLQASTDFQTLWGITDAMTKDFGWTDGVNNLYTTLAQDFVYKDPTREVIFLDNHDMARFFSVVGEDVVKYKSALTWLLTCRGIPEIYYGDELGLTGFTSPNDGHVRQDFPGGWPSDSLNKFTAAGRNAQEEDLWSYIARLARFRKTSAALTTGKMMQYVPFDDGVYVYFRYSSNQTVMVVMNTAKEQKNISPSAFAERTTGFSKMKNIITGEVTALKDFAVAAKAADVWELMH</sequence>
<evidence type="ECO:0000313" key="6">
    <source>
        <dbReference type="Proteomes" id="UP000326903"/>
    </source>
</evidence>
<dbReference type="InterPro" id="IPR013780">
    <property type="entry name" value="Glyco_hydro_b"/>
</dbReference>
<reference evidence="5 6" key="1">
    <citation type="submission" date="2019-09" db="EMBL/GenBank/DDBJ databases">
        <title>Draft genome sequence of Ginsengibacter sp. BR5-29.</title>
        <authorList>
            <person name="Im W.-T."/>
        </authorList>
    </citation>
    <scope>NUCLEOTIDE SEQUENCE [LARGE SCALE GENOMIC DNA]</scope>
    <source>
        <strain evidence="5 6">BR5-29</strain>
    </source>
</reference>
<accession>A0A5J5IF03</accession>
<evidence type="ECO:0000259" key="4">
    <source>
        <dbReference type="SMART" id="SM00642"/>
    </source>
</evidence>
<dbReference type="Pfam" id="PF00128">
    <property type="entry name" value="Alpha-amylase"/>
    <property type="match status" value="1"/>
</dbReference>
<keyword evidence="3" id="KW-0732">Signal</keyword>
<protein>
    <submittedName>
        <fullName evidence="5">Alpha-amylase</fullName>
    </submittedName>
</protein>
<dbReference type="InterPro" id="IPR013783">
    <property type="entry name" value="Ig-like_fold"/>
</dbReference>
<gene>
    <name evidence="5" type="ORF">FW778_12695</name>
</gene>
<dbReference type="Gene3D" id="2.60.40.1180">
    <property type="entry name" value="Golgi alpha-mannosidase II"/>
    <property type="match status" value="1"/>
</dbReference>
<evidence type="ECO:0000256" key="2">
    <source>
        <dbReference type="ARBA" id="ARBA00023295"/>
    </source>
</evidence>
<dbReference type="InterPro" id="IPR019492">
    <property type="entry name" value="Cyclo-malto-dextrinase_C"/>
</dbReference>
<evidence type="ECO:0000256" key="3">
    <source>
        <dbReference type="SAM" id="SignalP"/>
    </source>
</evidence>
<name>A0A5J5IF03_9BACT</name>
<keyword evidence="2" id="KW-0326">Glycosidase</keyword>
<evidence type="ECO:0000256" key="1">
    <source>
        <dbReference type="ARBA" id="ARBA00022801"/>
    </source>
</evidence>
<dbReference type="Gene3D" id="2.60.40.10">
    <property type="entry name" value="Immunoglobulins"/>
    <property type="match status" value="1"/>
</dbReference>
<keyword evidence="1" id="KW-0378">Hydrolase</keyword>
<dbReference type="Pfam" id="PF10438">
    <property type="entry name" value="Cyc-maltodext_C"/>
    <property type="match status" value="1"/>
</dbReference>
<keyword evidence="6" id="KW-1185">Reference proteome</keyword>
<dbReference type="Proteomes" id="UP000326903">
    <property type="component" value="Unassembled WGS sequence"/>
</dbReference>
<dbReference type="InterPro" id="IPR006047">
    <property type="entry name" value="GH13_cat_dom"/>
</dbReference>
<dbReference type="InterPro" id="IPR017853">
    <property type="entry name" value="GH"/>
</dbReference>
<dbReference type="PANTHER" id="PTHR10357:SF210">
    <property type="entry name" value="MALTODEXTRIN GLUCOSIDASE"/>
    <property type="match status" value="1"/>
</dbReference>
<comment type="caution">
    <text evidence="5">The sequence shown here is derived from an EMBL/GenBank/DDBJ whole genome shotgun (WGS) entry which is preliminary data.</text>
</comment>
<dbReference type="SUPFAM" id="SSF81296">
    <property type="entry name" value="E set domains"/>
    <property type="match status" value="1"/>
</dbReference>
<feature type="chain" id="PRO_5023861883" evidence="3">
    <location>
        <begin position="21"/>
        <end position="622"/>
    </location>
</feature>
<dbReference type="GO" id="GO:0016798">
    <property type="term" value="F:hydrolase activity, acting on glycosyl bonds"/>
    <property type="evidence" value="ECO:0007669"/>
    <property type="project" value="UniProtKB-KW"/>
</dbReference>
<proteinExistence type="predicted"/>
<dbReference type="AlphaFoldDB" id="A0A5J5IF03"/>
<dbReference type="Gene3D" id="3.20.20.80">
    <property type="entry name" value="Glycosidases"/>
    <property type="match status" value="1"/>
</dbReference>
<feature type="domain" description="Glycosyl hydrolase family 13 catalytic" evidence="4">
    <location>
        <begin position="136"/>
        <end position="533"/>
    </location>
</feature>
<dbReference type="Pfam" id="PF09087">
    <property type="entry name" value="Cyc-maltodext_N"/>
    <property type="match status" value="1"/>
</dbReference>
<dbReference type="GO" id="GO:0005975">
    <property type="term" value="P:carbohydrate metabolic process"/>
    <property type="evidence" value="ECO:0007669"/>
    <property type="project" value="InterPro"/>
</dbReference>
<organism evidence="5 6">
    <name type="scientific">Ginsengibacter hankyongi</name>
    <dbReference type="NCBI Taxonomy" id="2607284"/>
    <lineage>
        <taxon>Bacteria</taxon>
        <taxon>Pseudomonadati</taxon>
        <taxon>Bacteroidota</taxon>
        <taxon>Chitinophagia</taxon>
        <taxon>Chitinophagales</taxon>
        <taxon>Chitinophagaceae</taxon>
        <taxon>Ginsengibacter</taxon>
    </lineage>
</organism>
<dbReference type="RefSeq" id="WP_150415097.1">
    <property type="nucleotide sequence ID" value="NZ_VYQF01000003.1"/>
</dbReference>
<dbReference type="SUPFAM" id="SSF51011">
    <property type="entry name" value="Glycosyl hydrolase domain"/>
    <property type="match status" value="1"/>
</dbReference>
<feature type="signal peptide" evidence="3">
    <location>
        <begin position="1"/>
        <end position="20"/>
    </location>
</feature>
<evidence type="ECO:0000313" key="5">
    <source>
        <dbReference type="EMBL" id="KAA9038422.1"/>
    </source>
</evidence>
<dbReference type="InterPro" id="IPR014756">
    <property type="entry name" value="Ig_E-set"/>
</dbReference>
<dbReference type="SUPFAM" id="SSF51445">
    <property type="entry name" value="(Trans)glycosidases"/>
    <property type="match status" value="1"/>
</dbReference>
<dbReference type="EMBL" id="VYQF01000003">
    <property type="protein sequence ID" value="KAA9038422.1"/>
    <property type="molecule type" value="Genomic_DNA"/>
</dbReference>
<dbReference type="InterPro" id="IPR015171">
    <property type="entry name" value="Cyc-maltodext_N"/>
</dbReference>
<dbReference type="SMART" id="SM00642">
    <property type="entry name" value="Aamy"/>
    <property type="match status" value="1"/>
</dbReference>
<dbReference type="PANTHER" id="PTHR10357">
    <property type="entry name" value="ALPHA-AMYLASE FAMILY MEMBER"/>
    <property type="match status" value="1"/>
</dbReference>